<dbReference type="InterPro" id="IPR049125">
    <property type="entry name" value="FAN1-like_WH"/>
</dbReference>
<name>A0ABQ3AYQ0_9GAMM</name>
<dbReference type="InterPro" id="IPR014883">
    <property type="entry name" value="VRR_NUC"/>
</dbReference>
<dbReference type="InterPro" id="IPR040603">
    <property type="entry name" value="FAN1_SAP_bact"/>
</dbReference>
<protein>
    <recommendedName>
        <fullName evidence="5">phosphodiesterase I</fullName>
        <ecNumber evidence="5">3.1.4.1</ecNumber>
    </recommendedName>
</protein>
<dbReference type="InterPro" id="IPR033315">
    <property type="entry name" value="Fan1-like"/>
</dbReference>
<comment type="catalytic activity">
    <reaction evidence="1">
        <text>Hydrolytically removes 5'-nucleotides successively from the 3'-hydroxy termini of 3'-hydroxy-terminated oligonucleotides.</text>
        <dbReference type="EC" id="3.1.4.1"/>
    </reaction>
</comment>
<evidence type="ECO:0000256" key="10">
    <source>
        <dbReference type="ARBA" id="ARBA00023211"/>
    </source>
</evidence>
<evidence type="ECO:0000256" key="2">
    <source>
        <dbReference type="ARBA" id="ARBA00001936"/>
    </source>
</evidence>
<comment type="cofactor">
    <cofactor evidence="2">
        <name>Mn(2+)</name>
        <dbReference type="ChEBI" id="CHEBI:29035"/>
    </cofactor>
</comment>
<reference evidence="13" key="1">
    <citation type="journal article" date="2019" name="Int. J. Syst. Evol. Microbiol.">
        <title>The Global Catalogue of Microorganisms (GCM) 10K type strain sequencing project: providing services to taxonomists for standard genome sequencing and annotation.</title>
        <authorList>
            <consortium name="The Broad Institute Genomics Platform"/>
            <consortium name="The Broad Institute Genome Sequencing Center for Infectious Disease"/>
            <person name="Wu L."/>
            <person name="Ma J."/>
        </authorList>
    </citation>
    <scope>NUCLEOTIDE SEQUENCE [LARGE SCALE GENOMIC DNA]</scope>
    <source>
        <strain evidence="13">KCTC 32239</strain>
    </source>
</reference>
<feature type="domain" description="VRR-NUC" evidence="11">
    <location>
        <begin position="434"/>
        <end position="548"/>
    </location>
</feature>
<keyword evidence="9" id="KW-0460">Magnesium</keyword>
<dbReference type="Pfam" id="PF21315">
    <property type="entry name" value="FAN1_HTH"/>
    <property type="match status" value="1"/>
</dbReference>
<evidence type="ECO:0000256" key="9">
    <source>
        <dbReference type="ARBA" id="ARBA00022842"/>
    </source>
</evidence>
<dbReference type="Pfam" id="PF08774">
    <property type="entry name" value="VRR_NUC"/>
    <property type="match status" value="1"/>
</dbReference>
<evidence type="ECO:0000256" key="3">
    <source>
        <dbReference type="ARBA" id="ARBA00001946"/>
    </source>
</evidence>
<evidence type="ECO:0000259" key="11">
    <source>
        <dbReference type="SMART" id="SM00990"/>
    </source>
</evidence>
<dbReference type="SMART" id="SM00990">
    <property type="entry name" value="VRR_NUC"/>
    <property type="match status" value="1"/>
</dbReference>
<evidence type="ECO:0000256" key="7">
    <source>
        <dbReference type="ARBA" id="ARBA00022723"/>
    </source>
</evidence>
<accession>A0ABQ3AYQ0</accession>
<dbReference type="RefSeq" id="WP_189416491.1">
    <property type="nucleotide sequence ID" value="NZ_BMYZ01000001.1"/>
</dbReference>
<keyword evidence="6" id="KW-0540">Nuclease</keyword>
<evidence type="ECO:0000256" key="5">
    <source>
        <dbReference type="ARBA" id="ARBA00012029"/>
    </source>
</evidence>
<evidence type="ECO:0000256" key="1">
    <source>
        <dbReference type="ARBA" id="ARBA00000983"/>
    </source>
</evidence>
<proteinExistence type="inferred from homology"/>
<keyword evidence="13" id="KW-1185">Reference proteome</keyword>
<dbReference type="PANTHER" id="PTHR15749:SF4">
    <property type="entry name" value="FANCONI-ASSOCIATED NUCLEASE 1"/>
    <property type="match status" value="1"/>
</dbReference>
<comment type="cofactor">
    <cofactor evidence="3">
        <name>Mg(2+)</name>
        <dbReference type="ChEBI" id="CHEBI:18420"/>
    </cofactor>
</comment>
<dbReference type="Proteomes" id="UP000619761">
    <property type="component" value="Unassembled WGS sequence"/>
</dbReference>
<dbReference type="EMBL" id="BMYZ01000001">
    <property type="protein sequence ID" value="GGY68138.1"/>
    <property type="molecule type" value="Genomic_DNA"/>
</dbReference>
<evidence type="ECO:0000256" key="8">
    <source>
        <dbReference type="ARBA" id="ARBA00022801"/>
    </source>
</evidence>
<keyword evidence="7" id="KW-0479">Metal-binding</keyword>
<keyword evidence="10" id="KW-0464">Manganese</keyword>
<evidence type="ECO:0000313" key="12">
    <source>
        <dbReference type="EMBL" id="GGY68138.1"/>
    </source>
</evidence>
<dbReference type="EC" id="3.1.4.1" evidence="5"/>
<dbReference type="Gene3D" id="3.40.1350.10">
    <property type="match status" value="1"/>
</dbReference>
<sequence length="549" mass="64777">MNATPDLPPTYYLSNFTFLVDWVAVRYEDLLTQEERDFADTFQHLPLHSQCLFVRLSSRKGPFFRADKINYPEINSLEDAAKYLIECGFIDIQVLLSFHEVAHLLTKAELVEAFSVNSKSERKSNLIDQLAHLYPSTKEWQQWTNKQLGLVYCLKTQHIIDNFLLLFFGNSHQDLTEFVLQDIGLFRYENYTIDEQHRIFKTREELELYKHLIILREQLELASTHENLVEIARQIPDSIQAHTLRRRRSKLCNQLAYKFERQHQVDLALSLYRQSELPPARERQIRLLEKQEKYLEAWDMLESLLTAPVDEQELQIAERISLRLAKKLGKSYSKKTPSSVTERSLTLVNPYNISGTQQLNVEEIVRLHFHSTEAPCIYVENQLLTGLFGLWLWPEMFRSLDGAFANPFQSAPLDMYEASFSLKRPRITELFCLFEDGYHKQHIRDMWRMKQGLANHFVNWHFFNEEILNLALEVIPAQHLALIFKRILFDVRNNRSGLPDLIQFFPDKNDYLMLEVKGPGDRIQDNQRRWLDFFSANKIPAEVVYVSWQ</sequence>
<dbReference type="Pfam" id="PF18081">
    <property type="entry name" value="FANC_SAP"/>
    <property type="match status" value="1"/>
</dbReference>
<evidence type="ECO:0000256" key="4">
    <source>
        <dbReference type="ARBA" id="ARBA00005533"/>
    </source>
</evidence>
<comment type="caution">
    <text evidence="12">The sequence shown here is derived from an EMBL/GenBank/DDBJ whole genome shotgun (WGS) entry which is preliminary data.</text>
</comment>
<evidence type="ECO:0000256" key="6">
    <source>
        <dbReference type="ARBA" id="ARBA00022722"/>
    </source>
</evidence>
<gene>
    <name evidence="12" type="ORF">GCM10011613_10430</name>
</gene>
<comment type="similarity">
    <text evidence="4">Belongs to the FAN1 family.</text>
</comment>
<dbReference type="InterPro" id="IPR011856">
    <property type="entry name" value="tRNA_endonuc-like_dom_sf"/>
</dbReference>
<evidence type="ECO:0000313" key="13">
    <source>
        <dbReference type="Proteomes" id="UP000619761"/>
    </source>
</evidence>
<keyword evidence="8" id="KW-0378">Hydrolase</keyword>
<organism evidence="12 13">
    <name type="scientific">Cellvibrio zantedeschiae</name>
    <dbReference type="NCBI Taxonomy" id="1237077"/>
    <lineage>
        <taxon>Bacteria</taxon>
        <taxon>Pseudomonadati</taxon>
        <taxon>Pseudomonadota</taxon>
        <taxon>Gammaproteobacteria</taxon>
        <taxon>Cellvibrionales</taxon>
        <taxon>Cellvibrionaceae</taxon>
        <taxon>Cellvibrio</taxon>
    </lineage>
</organism>
<dbReference type="PANTHER" id="PTHR15749">
    <property type="entry name" value="FANCONI-ASSOCIATED NUCLEASE 1"/>
    <property type="match status" value="1"/>
</dbReference>